<protein>
    <submittedName>
        <fullName evidence="3">DNA topoisomerase 2-beta</fullName>
    </submittedName>
</protein>
<comment type="caution">
    <text evidence="3">The sequence shown here is derived from an EMBL/GenBank/DDBJ whole genome shotgun (WGS) entry which is preliminary data.</text>
</comment>
<keyword evidence="4" id="KW-1185">Reference proteome</keyword>
<reference evidence="3 4" key="1">
    <citation type="submission" date="2023-05" db="EMBL/GenBank/DDBJ databases">
        <title>B98-5 Cell Line De Novo Hybrid Assembly: An Optical Mapping Approach.</title>
        <authorList>
            <person name="Kananen K."/>
            <person name="Auerbach J.A."/>
            <person name="Kautto E."/>
            <person name="Blachly J.S."/>
        </authorList>
    </citation>
    <scope>NUCLEOTIDE SEQUENCE [LARGE SCALE GENOMIC DNA]</scope>
    <source>
        <strain evidence="3">B95-8</strain>
        <tissue evidence="3">Cell line</tissue>
    </source>
</reference>
<evidence type="ECO:0000256" key="1">
    <source>
        <dbReference type="SAM" id="MobiDB-lite"/>
    </source>
</evidence>
<feature type="domain" description="DTHCT" evidence="2">
    <location>
        <begin position="1"/>
        <end position="40"/>
    </location>
</feature>
<feature type="non-terminal residue" evidence="3">
    <location>
        <position position="1"/>
    </location>
</feature>
<dbReference type="InterPro" id="IPR012542">
    <property type="entry name" value="DTHCT"/>
</dbReference>
<name>A0ABQ9U0D8_SAGOE</name>
<dbReference type="Proteomes" id="UP001266305">
    <property type="component" value="Unassembled WGS sequence"/>
</dbReference>
<dbReference type="Pfam" id="PF08070">
    <property type="entry name" value="DTHCT"/>
    <property type="match status" value="1"/>
</dbReference>
<dbReference type="EMBL" id="JASSZA010000017">
    <property type="protein sequence ID" value="KAK2090240.1"/>
    <property type="molecule type" value="Genomic_DNA"/>
</dbReference>
<accession>A0ABQ9U0D8</accession>
<evidence type="ECO:0000259" key="2">
    <source>
        <dbReference type="Pfam" id="PF08070"/>
    </source>
</evidence>
<sequence length="56" mass="6459">KPKKTSFDQDSDVDIFPSDFPSEPPSLPRTGRARKEVKYFAESDEEEDDVDFAMFN</sequence>
<proteinExistence type="predicted"/>
<gene>
    <name evidence="3" type="primary">TOP2B_2</name>
    <name evidence="3" type="ORF">P7K49_031496</name>
</gene>
<evidence type="ECO:0000313" key="3">
    <source>
        <dbReference type="EMBL" id="KAK2090240.1"/>
    </source>
</evidence>
<feature type="region of interest" description="Disordered" evidence="1">
    <location>
        <begin position="1"/>
        <end position="31"/>
    </location>
</feature>
<evidence type="ECO:0000313" key="4">
    <source>
        <dbReference type="Proteomes" id="UP001266305"/>
    </source>
</evidence>
<organism evidence="3 4">
    <name type="scientific">Saguinus oedipus</name>
    <name type="common">Cotton-top tamarin</name>
    <name type="synonym">Oedipomidas oedipus</name>
    <dbReference type="NCBI Taxonomy" id="9490"/>
    <lineage>
        <taxon>Eukaryota</taxon>
        <taxon>Metazoa</taxon>
        <taxon>Chordata</taxon>
        <taxon>Craniata</taxon>
        <taxon>Vertebrata</taxon>
        <taxon>Euteleostomi</taxon>
        <taxon>Mammalia</taxon>
        <taxon>Eutheria</taxon>
        <taxon>Euarchontoglires</taxon>
        <taxon>Primates</taxon>
        <taxon>Haplorrhini</taxon>
        <taxon>Platyrrhini</taxon>
        <taxon>Cebidae</taxon>
        <taxon>Callitrichinae</taxon>
        <taxon>Saguinus</taxon>
    </lineage>
</organism>